<evidence type="ECO:0000313" key="1">
    <source>
        <dbReference type="EMBL" id="SJM90596.1"/>
    </source>
</evidence>
<name>A0A1R4H330_9GAMM</name>
<reference evidence="2" key="1">
    <citation type="submission" date="2017-02" db="EMBL/GenBank/DDBJ databases">
        <authorList>
            <person name="Daims H."/>
        </authorList>
    </citation>
    <scope>NUCLEOTIDE SEQUENCE [LARGE SCALE GENOMIC DNA]</scope>
</reference>
<dbReference type="Proteomes" id="UP000195667">
    <property type="component" value="Unassembled WGS sequence"/>
</dbReference>
<organism evidence="1 2">
    <name type="scientific">Crenothrix polyspora</name>
    <dbReference type="NCBI Taxonomy" id="360316"/>
    <lineage>
        <taxon>Bacteria</taxon>
        <taxon>Pseudomonadati</taxon>
        <taxon>Pseudomonadota</taxon>
        <taxon>Gammaproteobacteria</taxon>
        <taxon>Methylococcales</taxon>
        <taxon>Crenotrichaceae</taxon>
        <taxon>Crenothrix</taxon>
    </lineage>
</organism>
<gene>
    <name evidence="1" type="ORF">CRENPOLYSF1_150052</name>
</gene>
<sequence>MPLLNTNTANRPFLKLFFFTLFTYESKEVVSVVKAALQQHSPNGMS</sequence>
<proteinExistence type="predicted"/>
<keyword evidence="2" id="KW-1185">Reference proteome</keyword>
<evidence type="ECO:0000313" key="2">
    <source>
        <dbReference type="Proteomes" id="UP000195667"/>
    </source>
</evidence>
<protein>
    <submittedName>
        <fullName evidence="1">Uncharacterized protein</fullName>
    </submittedName>
</protein>
<dbReference type="EMBL" id="FUKI01000057">
    <property type="protein sequence ID" value="SJM90596.1"/>
    <property type="molecule type" value="Genomic_DNA"/>
</dbReference>
<accession>A0A1R4H330</accession>
<dbReference type="AlphaFoldDB" id="A0A1R4H330"/>